<feature type="domain" description="Serine-threonine protein phosphatase N-terminal" evidence="6">
    <location>
        <begin position="8"/>
        <end position="55"/>
    </location>
</feature>
<dbReference type="GO" id="GO:0005737">
    <property type="term" value="C:cytoplasm"/>
    <property type="evidence" value="ECO:0007669"/>
    <property type="project" value="TreeGrafter"/>
</dbReference>
<dbReference type="Pfam" id="PF16891">
    <property type="entry name" value="STPPase_N"/>
    <property type="match status" value="1"/>
</dbReference>
<dbReference type="InterPro" id="IPR031675">
    <property type="entry name" value="STPPase_N"/>
</dbReference>
<dbReference type="GO" id="GO:0005634">
    <property type="term" value="C:nucleus"/>
    <property type="evidence" value="ECO:0007669"/>
    <property type="project" value="TreeGrafter"/>
</dbReference>
<dbReference type="GO" id="GO:0046872">
    <property type="term" value="F:metal ion binding"/>
    <property type="evidence" value="ECO:0007669"/>
    <property type="project" value="UniProtKB-KW"/>
</dbReference>
<dbReference type="Proteomes" id="UP000192247">
    <property type="component" value="Unassembled WGS sequence"/>
</dbReference>
<gene>
    <name evidence="7" type="ORF">BIW11_01440</name>
</gene>
<dbReference type="STRING" id="418985.A0A1V9XEC5"/>
<evidence type="ECO:0000256" key="1">
    <source>
        <dbReference type="ARBA" id="ARBA00013081"/>
    </source>
</evidence>
<name>A0A1V9XEC5_9ACAR</name>
<evidence type="ECO:0000256" key="3">
    <source>
        <dbReference type="ARBA" id="ARBA00022801"/>
    </source>
</evidence>
<evidence type="ECO:0000259" key="6">
    <source>
        <dbReference type="Pfam" id="PF16891"/>
    </source>
</evidence>
<proteinExistence type="predicted"/>
<accession>A0A1V9XEC5</accession>
<keyword evidence="5" id="KW-0464">Manganese</keyword>
<dbReference type="EMBL" id="MNPL01013637">
    <property type="protein sequence ID" value="OQR71763.1"/>
    <property type="molecule type" value="Genomic_DNA"/>
</dbReference>
<evidence type="ECO:0000256" key="2">
    <source>
        <dbReference type="ARBA" id="ARBA00022723"/>
    </source>
</evidence>
<dbReference type="SUPFAM" id="SSF56300">
    <property type="entry name" value="Metallo-dependent phosphatases"/>
    <property type="match status" value="1"/>
</dbReference>
<dbReference type="PANTHER" id="PTHR11668:SF300">
    <property type="entry name" value="SERINE_THREONINE-PROTEIN PHOSPHATASE"/>
    <property type="match status" value="1"/>
</dbReference>
<protein>
    <recommendedName>
        <fullName evidence="1">protein-serine/threonine phosphatase</fullName>
        <ecNumber evidence="1">3.1.3.16</ecNumber>
    </recommendedName>
</protein>
<evidence type="ECO:0000313" key="8">
    <source>
        <dbReference type="Proteomes" id="UP000192247"/>
    </source>
</evidence>
<dbReference type="InterPro" id="IPR050341">
    <property type="entry name" value="PP1_catalytic_subunit"/>
</dbReference>
<evidence type="ECO:0000256" key="4">
    <source>
        <dbReference type="ARBA" id="ARBA00022912"/>
    </source>
</evidence>
<dbReference type="InParanoid" id="A0A1V9XEC5"/>
<reference evidence="7 8" key="1">
    <citation type="journal article" date="2017" name="Gigascience">
        <title>Draft genome of the honey bee ectoparasitic mite, Tropilaelaps mercedesae, is shaped by the parasitic life history.</title>
        <authorList>
            <person name="Dong X."/>
            <person name="Armstrong S.D."/>
            <person name="Xia D."/>
            <person name="Makepeace B.L."/>
            <person name="Darby A.C."/>
            <person name="Kadowaki T."/>
        </authorList>
    </citation>
    <scope>NUCLEOTIDE SEQUENCE [LARGE SCALE GENOMIC DNA]</scope>
    <source>
        <strain evidence="7">Wuxi-XJTLU</strain>
    </source>
</reference>
<dbReference type="InterPro" id="IPR029052">
    <property type="entry name" value="Metallo-depent_PP-like"/>
</dbReference>
<evidence type="ECO:0000313" key="7">
    <source>
        <dbReference type="EMBL" id="OQR71763.1"/>
    </source>
</evidence>
<dbReference type="EC" id="3.1.3.16" evidence="1"/>
<keyword evidence="2" id="KW-0479">Metal-binding</keyword>
<sequence length="102" mass="11364">MSEGELNVDSVISRLLEVRGARPGRAVQLSEAEVRALCLKSRELFHSQPILLELEAPLKICGDIHGQYTDLLRLFEYGTYHPPAEPPLTVGSFGVCVFLYVH</sequence>
<dbReference type="Gene3D" id="3.60.21.10">
    <property type="match status" value="1"/>
</dbReference>
<keyword evidence="8" id="KW-1185">Reference proteome</keyword>
<evidence type="ECO:0000256" key="5">
    <source>
        <dbReference type="ARBA" id="ARBA00023211"/>
    </source>
</evidence>
<dbReference type="PANTHER" id="PTHR11668">
    <property type="entry name" value="SERINE/THREONINE PROTEIN PHOSPHATASE"/>
    <property type="match status" value="1"/>
</dbReference>
<dbReference type="OrthoDB" id="1930084at2759"/>
<dbReference type="AlphaFoldDB" id="A0A1V9XEC5"/>
<keyword evidence="4" id="KW-0904">Protein phosphatase</keyword>
<dbReference type="GO" id="GO:0004722">
    <property type="term" value="F:protein serine/threonine phosphatase activity"/>
    <property type="evidence" value="ECO:0007669"/>
    <property type="project" value="UniProtKB-EC"/>
</dbReference>
<comment type="caution">
    <text evidence="7">The sequence shown here is derived from an EMBL/GenBank/DDBJ whole genome shotgun (WGS) entry which is preliminary data.</text>
</comment>
<organism evidence="7 8">
    <name type="scientific">Tropilaelaps mercedesae</name>
    <dbReference type="NCBI Taxonomy" id="418985"/>
    <lineage>
        <taxon>Eukaryota</taxon>
        <taxon>Metazoa</taxon>
        <taxon>Ecdysozoa</taxon>
        <taxon>Arthropoda</taxon>
        <taxon>Chelicerata</taxon>
        <taxon>Arachnida</taxon>
        <taxon>Acari</taxon>
        <taxon>Parasitiformes</taxon>
        <taxon>Mesostigmata</taxon>
        <taxon>Gamasina</taxon>
        <taxon>Dermanyssoidea</taxon>
        <taxon>Laelapidae</taxon>
        <taxon>Tropilaelaps</taxon>
    </lineage>
</organism>
<keyword evidence="3" id="KW-0378">Hydrolase</keyword>